<reference evidence="1" key="2">
    <citation type="journal article" date="2020" name="Nat. Commun.">
        <title>Large-scale genome sequencing of mycorrhizal fungi provides insights into the early evolution of symbiotic traits.</title>
        <authorList>
            <person name="Miyauchi S."/>
            <person name="Kiss E."/>
            <person name="Kuo A."/>
            <person name="Drula E."/>
            <person name="Kohler A."/>
            <person name="Sanchez-Garcia M."/>
            <person name="Morin E."/>
            <person name="Andreopoulos B."/>
            <person name="Barry K.W."/>
            <person name="Bonito G."/>
            <person name="Buee M."/>
            <person name="Carver A."/>
            <person name="Chen C."/>
            <person name="Cichocki N."/>
            <person name="Clum A."/>
            <person name="Culley D."/>
            <person name="Crous P.W."/>
            <person name="Fauchery L."/>
            <person name="Girlanda M."/>
            <person name="Hayes R.D."/>
            <person name="Keri Z."/>
            <person name="LaButti K."/>
            <person name="Lipzen A."/>
            <person name="Lombard V."/>
            <person name="Magnuson J."/>
            <person name="Maillard F."/>
            <person name="Murat C."/>
            <person name="Nolan M."/>
            <person name="Ohm R.A."/>
            <person name="Pangilinan J."/>
            <person name="Pereira M.F."/>
            <person name="Perotto S."/>
            <person name="Peter M."/>
            <person name="Pfister S."/>
            <person name="Riley R."/>
            <person name="Sitrit Y."/>
            <person name="Stielow J.B."/>
            <person name="Szollosi G."/>
            <person name="Zifcakova L."/>
            <person name="Stursova M."/>
            <person name="Spatafora J.W."/>
            <person name="Tedersoo L."/>
            <person name="Vaario L.M."/>
            <person name="Yamada A."/>
            <person name="Yan M."/>
            <person name="Wang P."/>
            <person name="Xu J."/>
            <person name="Bruns T."/>
            <person name="Baldrian P."/>
            <person name="Vilgalys R."/>
            <person name="Dunand C."/>
            <person name="Henrissat B."/>
            <person name="Grigoriev I.V."/>
            <person name="Hibbett D."/>
            <person name="Nagy L.G."/>
            <person name="Martin F.M."/>
        </authorList>
    </citation>
    <scope>NUCLEOTIDE SEQUENCE</scope>
    <source>
        <strain evidence="1">P2</strain>
    </source>
</reference>
<reference evidence="1" key="1">
    <citation type="submission" date="2019-10" db="EMBL/GenBank/DDBJ databases">
        <authorList>
            <consortium name="DOE Joint Genome Institute"/>
            <person name="Kuo A."/>
            <person name="Miyauchi S."/>
            <person name="Kiss E."/>
            <person name="Drula E."/>
            <person name="Kohler A."/>
            <person name="Sanchez-Garcia M."/>
            <person name="Andreopoulos B."/>
            <person name="Barry K.W."/>
            <person name="Bonito G."/>
            <person name="Buee M."/>
            <person name="Carver A."/>
            <person name="Chen C."/>
            <person name="Cichocki N."/>
            <person name="Clum A."/>
            <person name="Culley D."/>
            <person name="Crous P.W."/>
            <person name="Fauchery L."/>
            <person name="Girlanda M."/>
            <person name="Hayes R."/>
            <person name="Keri Z."/>
            <person name="Labutti K."/>
            <person name="Lipzen A."/>
            <person name="Lombard V."/>
            <person name="Magnuson J."/>
            <person name="Maillard F."/>
            <person name="Morin E."/>
            <person name="Murat C."/>
            <person name="Nolan M."/>
            <person name="Ohm R."/>
            <person name="Pangilinan J."/>
            <person name="Pereira M."/>
            <person name="Perotto S."/>
            <person name="Peter M."/>
            <person name="Riley R."/>
            <person name="Sitrit Y."/>
            <person name="Stielow B."/>
            <person name="Szollosi G."/>
            <person name="Zifcakova L."/>
            <person name="Stursova M."/>
            <person name="Spatafora J.W."/>
            <person name="Tedersoo L."/>
            <person name="Vaario L.-M."/>
            <person name="Yamada A."/>
            <person name="Yan M."/>
            <person name="Wang P."/>
            <person name="Xu J."/>
            <person name="Bruns T."/>
            <person name="Baldrian P."/>
            <person name="Vilgalys R."/>
            <person name="Henrissat B."/>
            <person name="Grigoriev I.V."/>
            <person name="Hibbett D."/>
            <person name="Nagy L.G."/>
            <person name="Martin F.M."/>
        </authorList>
    </citation>
    <scope>NUCLEOTIDE SEQUENCE</scope>
    <source>
        <strain evidence="1">P2</strain>
    </source>
</reference>
<organism evidence="1 2">
    <name type="scientific">Thelephora ganbajun</name>
    <name type="common">Ganba fungus</name>
    <dbReference type="NCBI Taxonomy" id="370292"/>
    <lineage>
        <taxon>Eukaryota</taxon>
        <taxon>Fungi</taxon>
        <taxon>Dikarya</taxon>
        <taxon>Basidiomycota</taxon>
        <taxon>Agaricomycotina</taxon>
        <taxon>Agaricomycetes</taxon>
        <taxon>Thelephorales</taxon>
        <taxon>Thelephoraceae</taxon>
        <taxon>Thelephora</taxon>
    </lineage>
</organism>
<proteinExistence type="predicted"/>
<name>A0ACB6ZTQ4_THEGA</name>
<comment type="caution">
    <text evidence="1">The sequence shown here is derived from an EMBL/GenBank/DDBJ whole genome shotgun (WGS) entry which is preliminary data.</text>
</comment>
<protein>
    <submittedName>
        <fullName evidence="1">Uncharacterized protein</fullName>
    </submittedName>
</protein>
<gene>
    <name evidence="1" type="ORF">BDM02DRAFT_3108480</name>
</gene>
<keyword evidence="2" id="KW-1185">Reference proteome</keyword>
<sequence>MLPVLRPASRPLSRAVSVSSRSFVSTVLLSKSWDNETVVDLKKELRRRGLTS</sequence>
<accession>A0ACB6ZTQ4</accession>
<evidence type="ECO:0000313" key="1">
    <source>
        <dbReference type="EMBL" id="KAF9652858.1"/>
    </source>
</evidence>
<evidence type="ECO:0000313" key="2">
    <source>
        <dbReference type="Proteomes" id="UP000886501"/>
    </source>
</evidence>
<dbReference type="EMBL" id="MU117966">
    <property type="protein sequence ID" value="KAF9652858.1"/>
    <property type="molecule type" value="Genomic_DNA"/>
</dbReference>
<dbReference type="Proteomes" id="UP000886501">
    <property type="component" value="Unassembled WGS sequence"/>
</dbReference>